<organism evidence="1 2">
    <name type="scientific">Chryseobacterium elymi</name>
    <dbReference type="NCBI Taxonomy" id="395936"/>
    <lineage>
        <taxon>Bacteria</taxon>
        <taxon>Pseudomonadati</taxon>
        <taxon>Bacteroidota</taxon>
        <taxon>Flavobacteriia</taxon>
        <taxon>Flavobacteriales</taxon>
        <taxon>Weeksellaceae</taxon>
        <taxon>Chryseobacterium group</taxon>
        <taxon>Chryseobacterium</taxon>
    </lineage>
</organism>
<accession>A0A3D9DR50</accession>
<comment type="caution">
    <text evidence="1">The sequence shown here is derived from an EMBL/GenBank/DDBJ whole genome shotgun (WGS) entry which is preliminary data.</text>
</comment>
<dbReference type="Proteomes" id="UP000257030">
    <property type="component" value="Unassembled WGS sequence"/>
</dbReference>
<protein>
    <submittedName>
        <fullName evidence="1">Uncharacterized protein</fullName>
    </submittedName>
</protein>
<dbReference type="EMBL" id="QNUH01000001">
    <property type="protein sequence ID" value="REC80520.1"/>
    <property type="molecule type" value="Genomic_DNA"/>
</dbReference>
<evidence type="ECO:0000313" key="1">
    <source>
        <dbReference type="EMBL" id="REC80520.1"/>
    </source>
</evidence>
<proteinExistence type="predicted"/>
<evidence type="ECO:0000313" key="2">
    <source>
        <dbReference type="Proteomes" id="UP000257030"/>
    </source>
</evidence>
<dbReference type="AlphaFoldDB" id="A0A3D9DR50"/>
<keyword evidence="2" id="KW-1185">Reference proteome</keyword>
<gene>
    <name evidence="1" type="ORF">DRF60_02100</name>
</gene>
<sequence>MVLGYLERLSGDLSAGSPNGYLVRERENREQDNLAEKIENHSFIDYSFYAVILFGRSFRIINIDGITNHWFFHFLSYCRRISG</sequence>
<reference evidence="1 2" key="1">
    <citation type="journal article" date="2010" name="Syst. Appl. Microbiol.">
        <title>Four new species of Chryseobacterium from the rhizosphere of coastal sand dune plants, Chryseobacterium elymi sp. nov., Chryseobacterium hagamense sp. nov., Chryseobacterium lathyri sp. nov. and Chryseobacterium rhizosphaerae sp. nov.</title>
        <authorList>
            <person name="Cho S.H."/>
            <person name="Lee K.S."/>
            <person name="Shin D.S."/>
            <person name="Han J.H."/>
            <person name="Park K.S."/>
            <person name="Lee C.H."/>
            <person name="Park K.H."/>
            <person name="Kim S.B."/>
        </authorList>
    </citation>
    <scope>NUCLEOTIDE SEQUENCE [LARGE SCALE GENOMIC DNA]</scope>
    <source>
        <strain evidence="1 2">KCTC 22547</strain>
    </source>
</reference>
<name>A0A3D9DR50_9FLAO</name>